<dbReference type="Gene3D" id="6.10.250.2430">
    <property type="match status" value="1"/>
</dbReference>
<comment type="subunit">
    <text evidence="7">Heterotrimer.</text>
</comment>
<organism evidence="8 9">
    <name type="scientific">Ranatra chinensis</name>
    <dbReference type="NCBI Taxonomy" id="642074"/>
    <lineage>
        <taxon>Eukaryota</taxon>
        <taxon>Metazoa</taxon>
        <taxon>Ecdysozoa</taxon>
        <taxon>Arthropoda</taxon>
        <taxon>Hexapoda</taxon>
        <taxon>Insecta</taxon>
        <taxon>Pterygota</taxon>
        <taxon>Neoptera</taxon>
        <taxon>Paraneoptera</taxon>
        <taxon>Hemiptera</taxon>
        <taxon>Heteroptera</taxon>
        <taxon>Panheteroptera</taxon>
        <taxon>Nepomorpha</taxon>
        <taxon>Nepidae</taxon>
        <taxon>Ranatrinae</taxon>
        <taxon>Ranatra</taxon>
    </lineage>
</organism>
<dbReference type="Proteomes" id="UP001558652">
    <property type="component" value="Unassembled WGS sequence"/>
</dbReference>
<proteinExistence type="inferred from homology"/>
<sequence>MQAIPANGSGQQLQVVQTGQVVQGSNGQQIVVHSVPQGGQAIQLAPGQLQVLPVPALQNAGTPIVIQQPQQTQILQTSDGQTFIYQPVQMESTPSSTPTLINLNGNLVQLTPANSTPGTTPLAGQQNIVMMVADRNANSSSQFQRLPIISGAEILEEEPLYVNAKQYKRILKRRQARAKLEAEGRIPKLRQRYLHESRHKHAMNRIRGEGGRFHSGSIKKQKDELHRQQHLLRSQLHGIAAHMQSAQLESALIIDGNGATVLPDIMDPLSVVTNH</sequence>
<gene>
    <name evidence="8" type="ORF">AAG570_003681</name>
</gene>
<dbReference type="PANTHER" id="PTHR12632">
    <property type="entry name" value="TRANSCRIPTION FACTOR NF-Y ALPHA-RELATED"/>
    <property type="match status" value="1"/>
</dbReference>
<evidence type="ECO:0000256" key="1">
    <source>
        <dbReference type="ARBA" id="ARBA00004123"/>
    </source>
</evidence>
<evidence type="ECO:0000256" key="7">
    <source>
        <dbReference type="RuleBase" id="RU367155"/>
    </source>
</evidence>
<dbReference type="PROSITE" id="PS51152">
    <property type="entry name" value="NFYA_HAP2_2"/>
    <property type="match status" value="1"/>
</dbReference>
<dbReference type="GO" id="GO:0003677">
    <property type="term" value="F:DNA binding"/>
    <property type="evidence" value="ECO:0007669"/>
    <property type="project" value="UniProtKB-KW"/>
</dbReference>
<dbReference type="PRINTS" id="PR00616">
    <property type="entry name" value="CCAATSUBUNTB"/>
</dbReference>
<dbReference type="GO" id="GO:0003700">
    <property type="term" value="F:DNA-binding transcription factor activity"/>
    <property type="evidence" value="ECO:0007669"/>
    <property type="project" value="UniProtKB-UniRule"/>
</dbReference>
<accession>A0ABD0Y4C0</accession>
<keyword evidence="6 7" id="KW-0539">Nucleus</keyword>
<evidence type="ECO:0000313" key="9">
    <source>
        <dbReference type="Proteomes" id="UP001558652"/>
    </source>
</evidence>
<keyword evidence="9" id="KW-1185">Reference proteome</keyword>
<evidence type="ECO:0000256" key="6">
    <source>
        <dbReference type="ARBA" id="ARBA00023242"/>
    </source>
</evidence>
<protein>
    <recommendedName>
        <fullName evidence="7">Nuclear transcription factor Y subunit</fullName>
    </recommendedName>
</protein>
<evidence type="ECO:0000256" key="3">
    <source>
        <dbReference type="ARBA" id="ARBA00023125"/>
    </source>
</evidence>
<dbReference type="AlphaFoldDB" id="A0ABD0Y4C0"/>
<dbReference type="EMBL" id="JBFDAA010000014">
    <property type="protein sequence ID" value="KAL1122276.1"/>
    <property type="molecule type" value="Genomic_DNA"/>
</dbReference>
<evidence type="ECO:0000313" key="8">
    <source>
        <dbReference type="EMBL" id="KAL1122276.1"/>
    </source>
</evidence>
<evidence type="ECO:0000256" key="5">
    <source>
        <dbReference type="ARBA" id="ARBA00023163"/>
    </source>
</evidence>
<reference evidence="8 9" key="1">
    <citation type="submission" date="2024-07" db="EMBL/GenBank/DDBJ databases">
        <title>Chromosome-level genome assembly of the water stick insect Ranatra chinensis (Heteroptera: Nepidae).</title>
        <authorList>
            <person name="Liu X."/>
        </authorList>
    </citation>
    <scope>NUCLEOTIDE SEQUENCE [LARGE SCALE GENOMIC DNA]</scope>
    <source>
        <strain evidence="8">Cailab_2021Rc</strain>
        <tissue evidence="8">Muscle</tissue>
    </source>
</reference>
<keyword evidence="5 7" id="KW-0804">Transcription</keyword>
<comment type="subcellular location">
    <subcellularLocation>
        <location evidence="1 7">Nucleus</location>
    </subcellularLocation>
</comment>
<keyword evidence="3 7" id="KW-0238">DNA-binding</keyword>
<name>A0ABD0Y4C0_9HEMI</name>
<comment type="similarity">
    <text evidence="7">Belongs to the NFYA/HAP2 subunit family.</text>
</comment>
<dbReference type="GO" id="GO:0005634">
    <property type="term" value="C:nucleus"/>
    <property type="evidence" value="ECO:0007669"/>
    <property type="project" value="UniProtKB-SubCell"/>
</dbReference>
<keyword evidence="4" id="KW-0010">Activator</keyword>
<evidence type="ECO:0000256" key="2">
    <source>
        <dbReference type="ARBA" id="ARBA00023015"/>
    </source>
</evidence>
<evidence type="ECO:0000256" key="4">
    <source>
        <dbReference type="ARBA" id="ARBA00023159"/>
    </source>
</evidence>
<dbReference type="PROSITE" id="PS00686">
    <property type="entry name" value="NFYA_HAP2_1"/>
    <property type="match status" value="1"/>
</dbReference>
<dbReference type="InterPro" id="IPR018362">
    <property type="entry name" value="CCAAT-binding_factor_CS"/>
</dbReference>
<keyword evidence="2 7" id="KW-0805">Transcription regulation</keyword>
<dbReference type="InterPro" id="IPR001289">
    <property type="entry name" value="NFYA"/>
</dbReference>
<dbReference type="Pfam" id="PF02045">
    <property type="entry name" value="CBFB_NFYA"/>
    <property type="match status" value="1"/>
</dbReference>
<comment type="function">
    <text evidence="7">Component of the sequence-specific heterotrimeric transcription factor (NF-Y) which specifically recognizes a 5'-CCAAT-3' box motif found in the promoters of its target genes.</text>
</comment>
<comment type="caution">
    <text evidence="8">The sequence shown here is derived from an EMBL/GenBank/DDBJ whole genome shotgun (WGS) entry which is preliminary data.</text>
</comment>
<dbReference type="SMART" id="SM00521">
    <property type="entry name" value="CBF"/>
    <property type="match status" value="1"/>
</dbReference>